<dbReference type="Pfam" id="PF00474">
    <property type="entry name" value="SSF"/>
    <property type="match status" value="1"/>
</dbReference>
<reference evidence="16" key="1">
    <citation type="submission" date="2016-10" db="EMBL/GenBank/DDBJ databases">
        <authorList>
            <person name="Varghese N."/>
            <person name="Submissions S."/>
        </authorList>
    </citation>
    <scope>NUCLEOTIDE SEQUENCE [LARGE SCALE GENOMIC DNA]</scope>
    <source>
        <strain evidence="16">CGMCC 1.6763</strain>
    </source>
</reference>
<evidence type="ECO:0000256" key="2">
    <source>
        <dbReference type="ARBA" id="ARBA00006434"/>
    </source>
</evidence>
<keyword evidence="9" id="KW-0406">Ion transport</keyword>
<feature type="transmembrane region" description="Helical" evidence="14">
    <location>
        <begin position="366"/>
        <end position="385"/>
    </location>
</feature>
<dbReference type="PANTHER" id="PTHR48086:SF3">
    <property type="entry name" value="SODIUM_PROLINE SYMPORTER"/>
    <property type="match status" value="1"/>
</dbReference>
<dbReference type="CDD" id="cd10322">
    <property type="entry name" value="SLC5sbd"/>
    <property type="match status" value="1"/>
</dbReference>
<dbReference type="InterPro" id="IPR001734">
    <property type="entry name" value="Na/solute_symporter"/>
</dbReference>
<keyword evidence="16" id="KW-1185">Reference proteome</keyword>
<dbReference type="GO" id="GO:0015293">
    <property type="term" value="F:symporter activity"/>
    <property type="evidence" value="ECO:0007669"/>
    <property type="project" value="UniProtKB-KW"/>
</dbReference>
<dbReference type="PROSITE" id="PS50283">
    <property type="entry name" value="NA_SOLUT_SYMP_3"/>
    <property type="match status" value="1"/>
</dbReference>
<dbReference type="PANTHER" id="PTHR48086">
    <property type="entry name" value="SODIUM/PROLINE SYMPORTER-RELATED"/>
    <property type="match status" value="1"/>
</dbReference>
<feature type="transmembrane region" description="Helical" evidence="14">
    <location>
        <begin position="269"/>
        <end position="290"/>
    </location>
</feature>
<comment type="subcellular location">
    <subcellularLocation>
        <location evidence="1">Cell membrane</location>
        <topology evidence="1">Multi-pass membrane protein</topology>
    </subcellularLocation>
</comment>
<dbReference type="GO" id="GO:0006814">
    <property type="term" value="P:sodium ion transport"/>
    <property type="evidence" value="ECO:0007669"/>
    <property type="project" value="UniProtKB-KW"/>
</dbReference>
<evidence type="ECO:0000256" key="1">
    <source>
        <dbReference type="ARBA" id="ARBA00004651"/>
    </source>
</evidence>
<dbReference type="Proteomes" id="UP000199200">
    <property type="component" value="Unassembled WGS sequence"/>
</dbReference>
<feature type="transmembrane region" description="Helical" evidence="14">
    <location>
        <begin position="229"/>
        <end position="248"/>
    </location>
</feature>
<dbReference type="STRING" id="426757.SAMN04488127_0733"/>
<proteinExistence type="inferred from homology"/>
<keyword evidence="3" id="KW-0813">Transport</keyword>
<feature type="transmembrane region" description="Helical" evidence="14">
    <location>
        <begin position="188"/>
        <end position="209"/>
    </location>
</feature>
<feature type="transmembrane region" description="Helical" evidence="14">
    <location>
        <begin position="157"/>
        <end position="176"/>
    </location>
</feature>
<keyword evidence="8" id="KW-0915">Sodium</keyword>
<feature type="transmembrane region" description="Helical" evidence="14">
    <location>
        <begin position="46"/>
        <end position="67"/>
    </location>
</feature>
<keyword evidence="6" id="KW-0769">Symport</keyword>
<comment type="similarity">
    <text evidence="2 13">Belongs to the sodium:solute symporter (SSF) (TC 2.A.21) family.</text>
</comment>
<dbReference type="GO" id="GO:0005886">
    <property type="term" value="C:plasma membrane"/>
    <property type="evidence" value="ECO:0007669"/>
    <property type="project" value="UniProtKB-SubCell"/>
</dbReference>
<keyword evidence="4" id="KW-1003">Cell membrane</keyword>
<dbReference type="InterPro" id="IPR050277">
    <property type="entry name" value="Sodium:Solute_Symporter"/>
</dbReference>
<feature type="transmembrane region" description="Helical" evidence="14">
    <location>
        <begin position="391"/>
        <end position="411"/>
    </location>
</feature>
<feature type="transmembrane region" description="Helical" evidence="14">
    <location>
        <begin position="6"/>
        <end position="25"/>
    </location>
</feature>
<feature type="transmembrane region" description="Helical" evidence="14">
    <location>
        <begin position="447"/>
        <end position="467"/>
    </location>
</feature>
<gene>
    <name evidence="15" type="ORF">SAMN04488127_0733</name>
</gene>
<name>A0A1H6UBG4_9BACL</name>
<evidence type="ECO:0000256" key="13">
    <source>
        <dbReference type="RuleBase" id="RU362091"/>
    </source>
</evidence>
<evidence type="ECO:0000313" key="15">
    <source>
        <dbReference type="EMBL" id="SEI89651.1"/>
    </source>
</evidence>
<dbReference type="OrthoDB" id="9810181at2"/>
<evidence type="ECO:0000256" key="3">
    <source>
        <dbReference type="ARBA" id="ARBA00022448"/>
    </source>
</evidence>
<feature type="transmembrane region" description="Helical" evidence="14">
    <location>
        <begin position="423"/>
        <end position="441"/>
    </location>
</feature>
<evidence type="ECO:0000313" key="16">
    <source>
        <dbReference type="Proteomes" id="UP000199200"/>
    </source>
</evidence>
<keyword evidence="5 14" id="KW-0812">Transmembrane</keyword>
<evidence type="ECO:0000256" key="11">
    <source>
        <dbReference type="ARBA" id="ARBA00023201"/>
    </source>
</evidence>
<feature type="transmembrane region" description="Helical" evidence="14">
    <location>
        <begin position="73"/>
        <end position="93"/>
    </location>
</feature>
<evidence type="ECO:0000256" key="10">
    <source>
        <dbReference type="ARBA" id="ARBA00023136"/>
    </source>
</evidence>
<sequence>MSQAAITIIVLVIFLAILLLISNFASKENAATPSDFFLANRGLGTIVMTMTTGASYFSTWTLLGAIGSHYRDGVWFAAFAAWAVVHALFIWLFGSRIWYLGRKHNFITPGDMMEKYFKSPGLRLLFAIVGIVGLVPYMLIQITGGAFALNSLTDNEIPYWVGVMIMGAFVGIIVTLSGGRGAAWSDTFMGFFFGTVLVLITVIFVSRSGGFEAFNSLQATAPDILVNKGNFWGIAETALGLGFGFWIMPHMWQKFYSAKSPMILAKTSIITPFWNSWLMALSALFIGMLAHTPGLVPGLTTETSDRIIPLFFSSYAPLFGSVVVAAVIAAGISTVNSALLSSASLLVNDLVVRFMKKDVSLAKTTFIAKATVLFMTLLIIVISFIPAAQGFLVPVAALGYGIVLQLVPAALGPLYWQRGTKMGAIASIIVGEATLTLIYLFGSPLPLGPATSGLFLGLLTFVIVSLATQDQDDTVKSEFHDDLKKVYFPESIEEDYSIEKKGVGPVGNETTI</sequence>
<dbReference type="RefSeq" id="WP_092050034.1">
    <property type="nucleotide sequence ID" value="NZ_FNZF01000001.1"/>
</dbReference>
<keyword evidence="10 14" id="KW-0472">Membrane</keyword>
<dbReference type="Gene3D" id="1.20.1730.10">
    <property type="entry name" value="Sodium/glucose cotransporter"/>
    <property type="match status" value="1"/>
</dbReference>
<feature type="transmembrane region" description="Helical" evidence="14">
    <location>
        <begin position="318"/>
        <end position="346"/>
    </location>
</feature>
<evidence type="ECO:0000256" key="9">
    <source>
        <dbReference type="ARBA" id="ARBA00023065"/>
    </source>
</evidence>
<evidence type="ECO:0000256" key="12">
    <source>
        <dbReference type="ARBA" id="ARBA00033708"/>
    </source>
</evidence>
<protein>
    <submittedName>
        <fullName evidence="15">Solute:Na+ symporter, SSS family</fullName>
    </submittedName>
</protein>
<accession>A0A1H6UBG4</accession>
<evidence type="ECO:0000256" key="14">
    <source>
        <dbReference type="SAM" id="Phobius"/>
    </source>
</evidence>
<evidence type="ECO:0000256" key="7">
    <source>
        <dbReference type="ARBA" id="ARBA00022989"/>
    </source>
</evidence>
<evidence type="ECO:0000256" key="4">
    <source>
        <dbReference type="ARBA" id="ARBA00022475"/>
    </source>
</evidence>
<feature type="transmembrane region" description="Helical" evidence="14">
    <location>
        <begin position="122"/>
        <end position="142"/>
    </location>
</feature>
<keyword evidence="11" id="KW-0739">Sodium transport</keyword>
<evidence type="ECO:0000256" key="6">
    <source>
        <dbReference type="ARBA" id="ARBA00022847"/>
    </source>
</evidence>
<evidence type="ECO:0000256" key="5">
    <source>
        <dbReference type="ARBA" id="ARBA00022692"/>
    </source>
</evidence>
<evidence type="ECO:0000256" key="8">
    <source>
        <dbReference type="ARBA" id="ARBA00023053"/>
    </source>
</evidence>
<dbReference type="EMBL" id="FNZF01000001">
    <property type="protein sequence ID" value="SEI89651.1"/>
    <property type="molecule type" value="Genomic_DNA"/>
</dbReference>
<comment type="catalytic activity">
    <reaction evidence="12">
        <text>L-proline(in) + Na(+)(in) = L-proline(out) + Na(+)(out)</text>
        <dbReference type="Rhea" id="RHEA:28967"/>
        <dbReference type="ChEBI" id="CHEBI:29101"/>
        <dbReference type="ChEBI" id="CHEBI:60039"/>
    </reaction>
</comment>
<dbReference type="InterPro" id="IPR038377">
    <property type="entry name" value="Na/Glc_symporter_sf"/>
</dbReference>
<dbReference type="AlphaFoldDB" id="A0A1H6UBG4"/>
<organism evidence="15 16">
    <name type="scientific">Bhargavaea ginsengi</name>
    <dbReference type="NCBI Taxonomy" id="426757"/>
    <lineage>
        <taxon>Bacteria</taxon>
        <taxon>Bacillati</taxon>
        <taxon>Bacillota</taxon>
        <taxon>Bacilli</taxon>
        <taxon>Bacillales</taxon>
        <taxon>Caryophanaceae</taxon>
        <taxon>Bhargavaea</taxon>
    </lineage>
</organism>
<keyword evidence="7 14" id="KW-1133">Transmembrane helix</keyword>